<dbReference type="EMBL" id="JADBDY010000001">
    <property type="protein sequence ID" value="MBE1460123.1"/>
    <property type="molecule type" value="Genomic_DNA"/>
</dbReference>
<feature type="transmembrane region" description="Helical" evidence="1">
    <location>
        <begin position="28"/>
        <end position="44"/>
    </location>
</feature>
<comment type="caution">
    <text evidence="2">The sequence shown here is derived from an EMBL/GenBank/DDBJ whole genome shotgun (WGS) entry which is preliminary data.</text>
</comment>
<proteinExistence type="predicted"/>
<dbReference type="Proteomes" id="UP000598217">
    <property type="component" value="Unassembled WGS sequence"/>
</dbReference>
<gene>
    <name evidence="2" type="ORF">H4W79_004337</name>
</gene>
<keyword evidence="1" id="KW-0812">Transmembrane</keyword>
<reference evidence="2 3" key="1">
    <citation type="submission" date="2020-10" db="EMBL/GenBank/DDBJ databases">
        <title>Sequencing the genomes of 1000 actinobacteria strains.</title>
        <authorList>
            <person name="Klenk H.-P."/>
        </authorList>
    </citation>
    <scope>NUCLEOTIDE SEQUENCE [LARGE SCALE GENOMIC DNA]</scope>
    <source>
        <strain evidence="2 3">DSM 45157</strain>
    </source>
</reference>
<evidence type="ECO:0000256" key="1">
    <source>
        <dbReference type="SAM" id="Phobius"/>
    </source>
</evidence>
<evidence type="ECO:0000313" key="2">
    <source>
        <dbReference type="EMBL" id="MBE1460123.1"/>
    </source>
</evidence>
<keyword evidence="3" id="KW-1185">Reference proteome</keyword>
<keyword evidence="1" id="KW-0472">Membrane</keyword>
<sequence length="98" mass="10394">MGGSNSPEGEGPFPTDGLVPPLAPLSDYGWLVGLLSAMLVHWALGRFLPDPGQRAAEEEAAGRPRLLNPRRVPGRRAVVPPRGALFVPGFRTADVGEQ</sequence>
<keyword evidence="1" id="KW-1133">Transmembrane helix</keyword>
<organism evidence="2 3">
    <name type="scientific">Nocardiopsis terrae</name>
    <dbReference type="NCBI Taxonomy" id="372655"/>
    <lineage>
        <taxon>Bacteria</taxon>
        <taxon>Bacillati</taxon>
        <taxon>Actinomycetota</taxon>
        <taxon>Actinomycetes</taxon>
        <taxon>Streptosporangiales</taxon>
        <taxon>Nocardiopsidaceae</taxon>
        <taxon>Nocardiopsis</taxon>
    </lineage>
</organism>
<accession>A0ABR9HME1</accession>
<protein>
    <submittedName>
        <fullName evidence="2">Uncharacterized protein</fullName>
    </submittedName>
</protein>
<evidence type="ECO:0000313" key="3">
    <source>
        <dbReference type="Proteomes" id="UP000598217"/>
    </source>
</evidence>
<name>A0ABR9HME1_9ACTN</name>